<proteinExistence type="predicted"/>
<reference evidence="3" key="1">
    <citation type="journal article" date="2019" name="Int. J. Syst. Evol. Microbiol.">
        <title>The Global Catalogue of Microorganisms (GCM) 10K type strain sequencing project: providing services to taxonomists for standard genome sequencing and annotation.</title>
        <authorList>
            <consortium name="The Broad Institute Genomics Platform"/>
            <consortium name="The Broad Institute Genome Sequencing Center for Infectious Disease"/>
            <person name="Wu L."/>
            <person name="Ma J."/>
        </authorList>
    </citation>
    <scope>NUCLEOTIDE SEQUENCE [LARGE SCALE GENOMIC DNA]</scope>
    <source>
        <strain evidence="3">JCM 3296</strain>
    </source>
</reference>
<keyword evidence="3" id="KW-1185">Reference proteome</keyword>
<evidence type="ECO:0000313" key="3">
    <source>
        <dbReference type="Proteomes" id="UP000649573"/>
    </source>
</evidence>
<dbReference type="EMBL" id="BMRE01000095">
    <property type="protein sequence ID" value="GGU85414.1"/>
    <property type="molecule type" value="Genomic_DNA"/>
</dbReference>
<evidence type="ECO:0000256" key="1">
    <source>
        <dbReference type="SAM" id="MobiDB-lite"/>
    </source>
</evidence>
<dbReference type="Proteomes" id="UP000649573">
    <property type="component" value="Unassembled WGS sequence"/>
</dbReference>
<comment type="caution">
    <text evidence="2">The sequence shown here is derived from an EMBL/GenBank/DDBJ whole genome shotgun (WGS) entry which is preliminary data.</text>
</comment>
<name>A0ABQ2VG70_9PSEU</name>
<feature type="region of interest" description="Disordered" evidence="1">
    <location>
        <begin position="56"/>
        <end position="83"/>
    </location>
</feature>
<gene>
    <name evidence="2" type="ORF">GCM10010178_89460</name>
</gene>
<evidence type="ECO:0000313" key="2">
    <source>
        <dbReference type="EMBL" id="GGU85414.1"/>
    </source>
</evidence>
<evidence type="ECO:0008006" key="4">
    <source>
        <dbReference type="Google" id="ProtNLM"/>
    </source>
</evidence>
<protein>
    <recommendedName>
        <fullName evidence="4">Transposase</fullName>
    </recommendedName>
</protein>
<sequence length="100" mass="10732">MRPGRAGNDNQRQLKSTILGGRVLRARTPTGVQQELYALLVTYQALRLAISDATSPVPTPIPTAAASPSPIPQQPPRGQTRHLRLPDLGHVSLIRGLLGL</sequence>
<accession>A0ABQ2VG70</accession>
<organism evidence="2 3">
    <name type="scientific">Lentzea flava</name>
    <dbReference type="NCBI Taxonomy" id="103732"/>
    <lineage>
        <taxon>Bacteria</taxon>
        <taxon>Bacillati</taxon>
        <taxon>Actinomycetota</taxon>
        <taxon>Actinomycetes</taxon>
        <taxon>Pseudonocardiales</taxon>
        <taxon>Pseudonocardiaceae</taxon>
        <taxon>Lentzea</taxon>
    </lineage>
</organism>